<evidence type="ECO:0000313" key="3">
    <source>
        <dbReference type="EMBL" id="OJJ75684.1"/>
    </source>
</evidence>
<dbReference type="OrthoDB" id="2831684at2759"/>
<name>A0A1L9UVD0_ASPBC</name>
<dbReference type="RefSeq" id="XP_067482931.1">
    <property type="nucleotide sequence ID" value="XM_067626717.1"/>
</dbReference>
<feature type="signal peptide" evidence="1">
    <location>
        <begin position="1"/>
        <end position="21"/>
    </location>
</feature>
<dbReference type="InterPro" id="IPR031728">
    <property type="entry name" value="GlcAase_C"/>
</dbReference>
<sequence length="564" mass="61514">MHHRPITLLSLLLGAARSITARPTAHDERSSSSSSPIRLSASVPDDAALPVLHPFVSFSIEFAFFPDFAGNLSHPNLFSNQLLHNLGELQGAKPYIRVGGNTQYVSPTTSSIWSSPARKRGERRDFALYDPNLRAATNATYIPSIATDYPLILSFGPAFFESYFTWPGTKFIHGFNLGKNSSSDIELMLESVPVACKALEGGKLAYWELGNEPDLYKTSAQGIRRPASWTEQDYVDEWLNKTARIEKRLAEACPELADSKYIAPSFAGVTNSLNPVVTWEKGLDKRRNIALNSEHNYIGGATQPGVTLQNTLMNHTKTVESVAQQVNVSLILSEDNLTPGIPYILGETNSLYNEGAPGLSNSFGAALWGVDFNLYCASQNIRRSHMHQGSNYRYISWQPVGTNRTTIGTKAPYYGNAMVAAMLHGGDDVRIVNLPLAADTEAAYAAYVNETLVRVAVINLVEFNYTSAGSIAEKVESRPSAKYTFQLPSSGSVYSGSVSVQRLMANGSNAITGITWDGWSYNYELAQGKPVRLQNVTTGEAISVGHDGVVEIEIPYSSAAILHL</sequence>
<evidence type="ECO:0000259" key="2">
    <source>
        <dbReference type="Pfam" id="PF16862"/>
    </source>
</evidence>
<dbReference type="EMBL" id="KV878680">
    <property type="protein sequence ID" value="OJJ75684.1"/>
    <property type="molecule type" value="Genomic_DNA"/>
</dbReference>
<dbReference type="PANTHER" id="PTHR36183">
    <property type="entry name" value="BETA-GLUCURONIDASE"/>
    <property type="match status" value="1"/>
</dbReference>
<dbReference type="Pfam" id="PF16862">
    <property type="entry name" value="Glyco_hydro_79C"/>
    <property type="match status" value="1"/>
</dbReference>
<dbReference type="OMA" id="TWEYGNE"/>
<keyword evidence="1" id="KW-0732">Signal</keyword>
<dbReference type="VEuPathDB" id="FungiDB:ASPBRDRAFT_51404"/>
<dbReference type="InterPro" id="IPR017853">
    <property type="entry name" value="GH"/>
</dbReference>
<protein>
    <recommendedName>
        <fullName evidence="2">Beta-glucuronidase C-terminal domain-containing protein</fullName>
    </recommendedName>
</protein>
<dbReference type="PANTHER" id="PTHR36183:SF2">
    <property type="entry name" value="BETA-GLUCURONIDASE C-TERMINAL DOMAIN-CONTAINING PROTEIN"/>
    <property type="match status" value="1"/>
</dbReference>
<feature type="chain" id="PRO_5013154761" description="Beta-glucuronidase C-terminal domain-containing protein" evidence="1">
    <location>
        <begin position="22"/>
        <end position="564"/>
    </location>
</feature>
<dbReference type="Proteomes" id="UP000184499">
    <property type="component" value="Unassembled WGS sequence"/>
</dbReference>
<dbReference type="SUPFAM" id="SSF51445">
    <property type="entry name" value="(Trans)glycosidases"/>
    <property type="match status" value="1"/>
</dbReference>
<dbReference type="InterPro" id="IPR052974">
    <property type="entry name" value="GH79_Enzymes"/>
</dbReference>
<feature type="domain" description="Beta-glucuronidase C-terminal" evidence="2">
    <location>
        <begin position="443"/>
        <end position="561"/>
    </location>
</feature>
<proteinExistence type="predicted"/>
<dbReference type="Gene3D" id="3.20.20.80">
    <property type="entry name" value="Glycosidases"/>
    <property type="match status" value="1"/>
</dbReference>
<gene>
    <name evidence="3" type="ORF">ASPBRDRAFT_51404</name>
</gene>
<dbReference type="AlphaFoldDB" id="A0A1L9UVD0"/>
<evidence type="ECO:0000313" key="4">
    <source>
        <dbReference type="Proteomes" id="UP000184499"/>
    </source>
</evidence>
<reference evidence="4" key="1">
    <citation type="journal article" date="2017" name="Genome Biol.">
        <title>Comparative genomics reveals high biological diversity and specific adaptations in the industrially and medically important fungal genus Aspergillus.</title>
        <authorList>
            <person name="de Vries R.P."/>
            <person name="Riley R."/>
            <person name="Wiebenga A."/>
            <person name="Aguilar-Osorio G."/>
            <person name="Amillis S."/>
            <person name="Uchima C.A."/>
            <person name="Anderluh G."/>
            <person name="Asadollahi M."/>
            <person name="Askin M."/>
            <person name="Barry K."/>
            <person name="Battaglia E."/>
            <person name="Bayram O."/>
            <person name="Benocci T."/>
            <person name="Braus-Stromeyer S.A."/>
            <person name="Caldana C."/>
            <person name="Canovas D."/>
            <person name="Cerqueira G.C."/>
            <person name="Chen F."/>
            <person name="Chen W."/>
            <person name="Choi C."/>
            <person name="Clum A."/>
            <person name="Dos Santos R.A."/>
            <person name="Damasio A.R."/>
            <person name="Diallinas G."/>
            <person name="Emri T."/>
            <person name="Fekete E."/>
            <person name="Flipphi M."/>
            <person name="Freyberg S."/>
            <person name="Gallo A."/>
            <person name="Gournas C."/>
            <person name="Habgood R."/>
            <person name="Hainaut M."/>
            <person name="Harispe M.L."/>
            <person name="Henrissat B."/>
            <person name="Hilden K.S."/>
            <person name="Hope R."/>
            <person name="Hossain A."/>
            <person name="Karabika E."/>
            <person name="Karaffa L."/>
            <person name="Karanyi Z."/>
            <person name="Krasevec N."/>
            <person name="Kuo A."/>
            <person name="Kusch H."/>
            <person name="LaButti K."/>
            <person name="Lagendijk E.L."/>
            <person name="Lapidus A."/>
            <person name="Levasseur A."/>
            <person name="Lindquist E."/>
            <person name="Lipzen A."/>
            <person name="Logrieco A.F."/>
            <person name="MacCabe A."/>
            <person name="Maekelae M.R."/>
            <person name="Malavazi I."/>
            <person name="Melin P."/>
            <person name="Meyer V."/>
            <person name="Mielnichuk N."/>
            <person name="Miskei M."/>
            <person name="Molnar A.P."/>
            <person name="Mule G."/>
            <person name="Ngan C.Y."/>
            <person name="Orejas M."/>
            <person name="Orosz E."/>
            <person name="Ouedraogo J.P."/>
            <person name="Overkamp K.M."/>
            <person name="Park H.-S."/>
            <person name="Perrone G."/>
            <person name="Piumi F."/>
            <person name="Punt P.J."/>
            <person name="Ram A.F."/>
            <person name="Ramon A."/>
            <person name="Rauscher S."/>
            <person name="Record E."/>
            <person name="Riano-Pachon D.M."/>
            <person name="Robert V."/>
            <person name="Roehrig J."/>
            <person name="Ruller R."/>
            <person name="Salamov A."/>
            <person name="Salih N.S."/>
            <person name="Samson R.A."/>
            <person name="Sandor E."/>
            <person name="Sanguinetti M."/>
            <person name="Schuetze T."/>
            <person name="Sepcic K."/>
            <person name="Shelest E."/>
            <person name="Sherlock G."/>
            <person name="Sophianopoulou V."/>
            <person name="Squina F.M."/>
            <person name="Sun H."/>
            <person name="Susca A."/>
            <person name="Todd R.B."/>
            <person name="Tsang A."/>
            <person name="Unkles S.E."/>
            <person name="van de Wiele N."/>
            <person name="van Rossen-Uffink D."/>
            <person name="Oliveira J.V."/>
            <person name="Vesth T.C."/>
            <person name="Visser J."/>
            <person name="Yu J.-H."/>
            <person name="Zhou M."/>
            <person name="Andersen M.R."/>
            <person name="Archer D.B."/>
            <person name="Baker S.E."/>
            <person name="Benoit I."/>
            <person name="Brakhage A.A."/>
            <person name="Braus G.H."/>
            <person name="Fischer R."/>
            <person name="Frisvad J.C."/>
            <person name="Goldman G.H."/>
            <person name="Houbraken J."/>
            <person name="Oakley B."/>
            <person name="Pocsi I."/>
            <person name="Scazzocchio C."/>
            <person name="Seiboth B."/>
            <person name="vanKuyk P.A."/>
            <person name="Wortman J."/>
            <person name="Dyer P.S."/>
            <person name="Grigoriev I.V."/>
        </authorList>
    </citation>
    <scope>NUCLEOTIDE SEQUENCE [LARGE SCALE GENOMIC DNA]</scope>
    <source>
        <strain evidence="4">CBS 101740 / IMI 381727 / IBT 21946</strain>
    </source>
</reference>
<keyword evidence="4" id="KW-1185">Reference proteome</keyword>
<accession>A0A1L9UVD0</accession>
<organism evidence="3 4">
    <name type="scientific">Aspergillus brasiliensis (strain CBS 101740 / IMI 381727 / IBT 21946)</name>
    <dbReference type="NCBI Taxonomy" id="767769"/>
    <lineage>
        <taxon>Eukaryota</taxon>
        <taxon>Fungi</taxon>
        <taxon>Dikarya</taxon>
        <taxon>Ascomycota</taxon>
        <taxon>Pezizomycotina</taxon>
        <taxon>Eurotiomycetes</taxon>
        <taxon>Eurotiomycetidae</taxon>
        <taxon>Eurotiales</taxon>
        <taxon>Aspergillaceae</taxon>
        <taxon>Aspergillus</taxon>
        <taxon>Aspergillus subgen. Circumdati</taxon>
    </lineage>
</organism>
<evidence type="ECO:0000256" key="1">
    <source>
        <dbReference type="SAM" id="SignalP"/>
    </source>
</evidence>
<dbReference type="GeneID" id="93579205"/>